<dbReference type="AlphaFoldDB" id="A0A3D8JC30"/>
<keyword evidence="2" id="KW-1185">Reference proteome</keyword>
<reference evidence="1 2" key="1">
    <citation type="submission" date="2018-04" db="EMBL/GenBank/DDBJ databases">
        <title>Novel Campyloabacter and Helicobacter Species and Strains.</title>
        <authorList>
            <person name="Mannion A.J."/>
            <person name="Shen Z."/>
            <person name="Fox J.G."/>
        </authorList>
    </citation>
    <scope>NUCLEOTIDE SEQUENCE [LARGE SCALE GENOMIC DNA]</scope>
    <source>
        <strain evidence="1 2">MIT 04-9362</strain>
    </source>
</reference>
<accession>A0A3D8JC30</accession>
<dbReference type="EMBL" id="NXLX01000002">
    <property type="protein sequence ID" value="RDU74461.1"/>
    <property type="molecule type" value="Genomic_DNA"/>
</dbReference>
<name>A0A3D8JC30_9HELI</name>
<comment type="caution">
    <text evidence="1">The sequence shown here is derived from an EMBL/GenBank/DDBJ whole genome shotgun (WGS) entry which is preliminary data.</text>
</comment>
<organism evidence="1 2">
    <name type="scientific">Helicobacter anseris</name>
    <dbReference type="NCBI Taxonomy" id="375926"/>
    <lineage>
        <taxon>Bacteria</taxon>
        <taxon>Pseudomonadati</taxon>
        <taxon>Campylobacterota</taxon>
        <taxon>Epsilonproteobacteria</taxon>
        <taxon>Campylobacterales</taxon>
        <taxon>Helicobacteraceae</taxon>
        <taxon>Helicobacter</taxon>
    </lineage>
</organism>
<dbReference type="RefSeq" id="WP_115578516.1">
    <property type="nucleotide sequence ID" value="NZ_NXLX01000002.1"/>
</dbReference>
<proteinExistence type="predicted"/>
<protein>
    <submittedName>
        <fullName evidence="1">Uncharacterized protein</fullName>
    </submittedName>
</protein>
<evidence type="ECO:0000313" key="1">
    <source>
        <dbReference type="EMBL" id="RDU74461.1"/>
    </source>
</evidence>
<sequence>MQNEKKLLAEEIQSLLNRLEKTPSTFIDEHILQDLDIDTLEHIKEYLLQKIDDCIDKEWLFGLADDKK</sequence>
<gene>
    <name evidence="1" type="ORF">CQA57_01765</name>
</gene>
<evidence type="ECO:0000313" key="2">
    <source>
        <dbReference type="Proteomes" id="UP000256695"/>
    </source>
</evidence>
<dbReference type="Proteomes" id="UP000256695">
    <property type="component" value="Unassembled WGS sequence"/>
</dbReference>